<sequence length="48" mass="4911">MNPDALAVHLVELGRETVSEDGAAADDLVFGRGRCGVGEGNGPAAMRE</sequence>
<organism evidence="1 2">
    <name type="scientific">Streptomyces roseicoloratus</name>
    <dbReference type="NCBI Taxonomy" id="2508722"/>
    <lineage>
        <taxon>Bacteria</taxon>
        <taxon>Bacillati</taxon>
        <taxon>Actinomycetota</taxon>
        <taxon>Actinomycetes</taxon>
        <taxon>Kitasatosporales</taxon>
        <taxon>Streptomycetaceae</taxon>
        <taxon>Streptomyces</taxon>
    </lineage>
</organism>
<dbReference type="RefSeq" id="WP_219825194.1">
    <property type="nucleotide sequence ID" value="NZ_CP133762.1"/>
</dbReference>
<evidence type="ECO:0000313" key="2">
    <source>
        <dbReference type="Proteomes" id="UP001250858"/>
    </source>
</evidence>
<gene>
    <name evidence="1" type="ORF">RGF97_31245</name>
</gene>
<proteinExistence type="predicted"/>
<reference evidence="1 2" key="1">
    <citation type="submission" date="2023-09" db="EMBL/GenBank/DDBJ databases">
        <title>Complete genome of Streptomyces roseicoloratus T14.</title>
        <authorList>
            <person name="Bashizi T."/>
            <person name="Kim M.-J."/>
            <person name="Lee G."/>
            <person name="Tagele S.B."/>
            <person name="Shin J.-H."/>
        </authorList>
    </citation>
    <scope>NUCLEOTIDE SEQUENCE [LARGE SCALE GENOMIC DNA]</scope>
    <source>
        <strain evidence="1 2">T14</strain>
    </source>
</reference>
<dbReference type="Proteomes" id="UP001250858">
    <property type="component" value="Chromosome"/>
</dbReference>
<name>A0ABY9S1T4_9ACTN</name>
<evidence type="ECO:0000313" key="1">
    <source>
        <dbReference type="EMBL" id="WMX48384.1"/>
    </source>
</evidence>
<dbReference type="EMBL" id="CP133762">
    <property type="protein sequence ID" value="WMX48384.1"/>
    <property type="molecule type" value="Genomic_DNA"/>
</dbReference>
<accession>A0ABY9S1T4</accession>
<keyword evidence="2" id="KW-1185">Reference proteome</keyword>
<protein>
    <submittedName>
        <fullName evidence="1">Uncharacterized protein</fullName>
    </submittedName>
</protein>